<sequence>MTRQPTEPTTETIANADEVRRNIRRSLSEPRQPTEPTTETIANADTYDLSTYFEAKWDGRAIQLMEAERKQTLLTLFSKLENSLINDLNLMKADIGTMKADIGTMKADIGTMKRQIRSNINQLKTEIITEFRNMLQQHFDDLIHQKIKNSEGRHWDNEETDKIQHKSTENRDYYGVSKYVATTF</sequence>
<gene>
    <name evidence="1" type="ORF">QE152_g25788</name>
</gene>
<comment type="caution">
    <text evidence="1">The sequence shown here is derived from an EMBL/GenBank/DDBJ whole genome shotgun (WGS) entry which is preliminary data.</text>
</comment>
<dbReference type="AlphaFoldDB" id="A0AAW1JZ68"/>
<protein>
    <submittedName>
        <fullName evidence="1">Uncharacterized protein</fullName>
    </submittedName>
</protein>
<name>A0AAW1JZ68_POPJA</name>
<keyword evidence="2" id="KW-1185">Reference proteome</keyword>
<organism evidence="1 2">
    <name type="scientific">Popillia japonica</name>
    <name type="common">Japanese beetle</name>
    <dbReference type="NCBI Taxonomy" id="7064"/>
    <lineage>
        <taxon>Eukaryota</taxon>
        <taxon>Metazoa</taxon>
        <taxon>Ecdysozoa</taxon>
        <taxon>Arthropoda</taxon>
        <taxon>Hexapoda</taxon>
        <taxon>Insecta</taxon>
        <taxon>Pterygota</taxon>
        <taxon>Neoptera</taxon>
        <taxon>Endopterygota</taxon>
        <taxon>Coleoptera</taxon>
        <taxon>Polyphaga</taxon>
        <taxon>Scarabaeiformia</taxon>
        <taxon>Scarabaeidae</taxon>
        <taxon>Rutelinae</taxon>
        <taxon>Popillia</taxon>
    </lineage>
</organism>
<evidence type="ECO:0000313" key="1">
    <source>
        <dbReference type="EMBL" id="KAK9710801.1"/>
    </source>
</evidence>
<reference evidence="1 2" key="1">
    <citation type="journal article" date="2024" name="BMC Genomics">
        <title>De novo assembly and annotation of Popillia japonica's genome with initial clues to its potential as an invasive pest.</title>
        <authorList>
            <person name="Cucini C."/>
            <person name="Boschi S."/>
            <person name="Funari R."/>
            <person name="Cardaioli E."/>
            <person name="Iannotti N."/>
            <person name="Marturano G."/>
            <person name="Paoli F."/>
            <person name="Bruttini M."/>
            <person name="Carapelli A."/>
            <person name="Frati F."/>
            <person name="Nardi F."/>
        </authorList>
    </citation>
    <scope>NUCLEOTIDE SEQUENCE [LARGE SCALE GENOMIC DNA]</scope>
    <source>
        <strain evidence="1">DMR45628</strain>
    </source>
</reference>
<accession>A0AAW1JZ68</accession>
<dbReference type="Gene3D" id="1.20.5.190">
    <property type="match status" value="1"/>
</dbReference>
<dbReference type="EMBL" id="JASPKY010000288">
    <property type="protein sequence ID" value="KAK9710801.1"/>
    <property type="molecule type" value="Genomic_DNA"/>
</dbReference>
<dbReference type="Proteomes" id="UP001458880">
    <property type="component" value="Unassembled WGS sequence"/>
</dbReference>
<evidence type="ECO:0000313" key="2">
    <source>
        <dbReference type="Proteomes" id="UP001458880"/>
    </source>
</evidence>
<proteinExistence type="predicted"/>